<dbReference type="AlphaFoldDB" id="A0A8S9NYR6"/>
<sequence>MNKLSSIPSKVVECVSVTDARKVSDEMPKKDISGWFVMIGACARNGYYQESLGTFREMKEEGLKFDGSIVLNLLKASRNLLYREFGKMIHCMLLKCSFNSGGFEVSLLSVRSLGEVENARKVFRDLAEQDLVVFKCYDLWLC</sequence>
<comment type="caution">
    <text evidence="3">The sequence shown here is derived from an EMBL/GenBank/DDBJ whole genome shotgun (WGS) entry which is preliminary data.</text>
</comment>
<name>A0A8S9NYR6_BRACR</name>
<evidence type="ECO:0000256" key="1">
    <source>
        <dbReference type="ARBA" id="ARBA00022737"/>
    </source>
</evidence>
<dbReference type="InterPro" id="IPR002885">
    <property type="entry name" value="PPR_rpt"/>
</dbReference>
<dbReference type="GO" id="GO:0009451">
    <property type="term" value="P:RNA modification"/>
    <property type="evidence" value="ECO:0007669"/>
    <property type="project" value="InterPro"/>
</dbReference>
<dbReference type="InterPro" id="IPR011990">
    <property type="entry name" value="TPR-like_helical_dom_sf"/>
</dbReference>
<evidence type="ECO:0008006" key="5">
    <source>
        <dbReference type="Google" id="ProtNLM"/>
    </source>
</evidence>
<feature type="repeat" description="PPR" evidence="2">
    <location>
        <begin position="31"/>
        <end position="65"/>
    </location>
</feature>
<dbReference type="Pfam" id="PF01535">
    <property type="entry name" value="PPR"/>
    <property type="match status" value="1"/>
</dbReference>
<evidence type="ECO:0000256" key="2">
    <source>
        <dbReference type="PROSITE-ProRule" id="PRU00708"/>
    </source>
</evidence>
<accession>A0A8S9NYR6</accession>
<protein>
    <recommendedName>
        <fullName evidence="5">Pentacotripeptide-repeat region of PRORP domain-containing protein</fullName>
    </recommendedName>
</protein>
<gene>
    <name evidence="3" type="ORF">F2Q69_00000973</name>
</gene>
<keyword evidence="1" id="KW-0677">Repeat</keyword>
<dbReference type="InterPro" id="IPR046960">
    <property type="entry name" value="PPR_At4g14850-like_plant"/>
</dbReference>
<dbReference type="Gene3D" id="1.25.40.10">
    <property type="entry name" value="Tetratricopeptide repeat domain"/>
    <property type="match status" value="1"/>
</dbReference>
<dbReference type="EMBL" id="QGKX02001521">
    <property type="protein sequence ID" value="KAF3506167.1"/>
    <property type="molecule type" value="Genomic_DNA"/>
</dbReference>
<dbReference type="PANTHER" id="PTHR47926:SF487">
    <property type="entry name" value="REPEAT (TPR)-LIKE SUPERFAMILY PROTEIN, PUTATIVE-RELATED"/>
    <property type="match status" value="1"/>
</dbReference>
<dbReference type="GO" id="GO:0003723">
    <property type="term" value="F:RNA binding"/>
    <property type="evidence" value="ECO:0007669"/>
    <property type="project" value="InterPro"/>
</dbReference>
<proteinExistence type="predicted"/>
<dbReference type="PROSITE" id="PS51375">
    <property type="entry name" value="PPR"/>
    <property type="match status" value="1"/>
</dbReference>
<evidence type="ECO:0000313" key="4">
    <source>
        <dbReference type="Proteomes" id="UP000712600"/>
    </source>
</evidence>
<dbReference type="NCBIfam" id="TIGR00756">
    <property type="entry name" value="PPR"/>
    <property type="match status" value="1"/>
</dbReference>
<reference evidence="3" key="1">
    <citation type="submission" date="2019-12" db="EMBL/GenBank/DDBJ databases">
        <title>Genome sequencing and annotation of Brassica cretica.</title>
        <authorList>
            <person name="Studholme D.J."/>
            <person name="Sarris P."/>
        </authorList>
    </citation>
    <scope>NUCLEOTIDE SEQUENCE</scope>
    <source>
        <strain evidence="3">PFS-109/04</strain>
        <tissue evidence="3">Leaf</tissue>
    </source>
</reference>
<organism evidence="3 4">
    <name type="scientific">Brassica cretica</name>
    <name type="common">Mustard</name>
    <dbReference type="NCBI Taxonomy" id="69181"/>
    <lineage>
        <taxon>Eukaryota</taxon>
        <taxon>Viridiplantae</taxon>
        <taxon>Streptophyta</taxon>
        <taxon>Embryophyta</taxon>
        <taxon>Tracheophyta</taxon>
        <taxon>Spermatophyta</taxon>
        <taxon>Magnoliopsida</taxon>
        <taxon>eudicotyledons</taxon>
        <taxon>Gunneridae</taxon>
        <taxon>Pentapetalae</taxon>
        <taxon>rosids</taxon>
        <taxon>malvids</taxon>
        <taxon>Brassicales</taxon>
        <taxon>Brassicaceae</taxon>
        <taxon>Brassiceae</taxon>
        <taxon>Brassica</taxon>
    </lineage>
</organism>
<evidence type="ECO:0000313" key="3">
    <source>
        <dbReference type="EMBL" id="KAF3506167.1"/>
    </source>
</evidence>
<dbReference type="PANTHER" id="PTHR47926">
    <property type="entry name" value="PENTATRICOPEPTIDE REPEAT-CONTAINING PROTEIN"/>
    <property type="match status" value="1"/>
</dbReference>
<dbReference type="Proteomes" id="UP000712600">
    <property type="component" value="Unassembled WGS sequence"/>
</dbReference>